<feature type="transmembrane region" description="Helical" evidence="10">
    <location>
        <begin position="59"/>
        <end position="78"/>
    </location>
</feature>
<evidence type="ECO:0000256" key="9">
    <source>
        <dbReference type="ARBA" id="ARBA00023136"/>
    </source>
</evidence>
<evidence type="ECO:0000256" key="3">
    <source>
        <dbReference type="ARBA" id="ARBA00007244"/>
    </source>
</evidence>
<evidence type="ECO:0000256" key="7">
    <source>
        <dbReference type="ARBA" id="ARBA00022989"/>
    </source>
</evidence>
<dbReference type="InterPro" id="IPR039023">
    <property type="entry name" value="SdhC_prok"/>
</dbReference>
<gene>
    <name evidence="11" type="ORF">GCM10025864_01280</name>
</gene>
<reference evidence="12" key="1">
    <citation type="journal article" date="2019" name="Int. J. Syst. Evol. Microbiol.">
        <title>The Global Catalogue of Microorganisms (GCM) 10K type strain sequencing project: providing services to taxonomists for standard genome sequencing and annotation.</title>
        <authorList>
            <consortium name="The Broad Institute Genomics Platform"/>
            <consortium name="The Broad Institute Genome Sequencing Center for Infectious Disease"/>
            <person name="Wu L."/>
            <person name="Ma J."/>
        </authorList>
    </citation>
    <scope>NUCLEOTIDE SEQUENCE [LARGE SCALE GENOMIC DNA]</scope>
    <source>
        <strain evidence="12">NBRC 106348</strain>
    </source>
</reference>
<dbReference type="PANTHER" id="PTHR41910:SF1">
    <property type="entry name" value="SUCCINATE DEHYDROGENASE HYDROPHOBIC MEMBRANE ANCHOR SUBUNIT"/>
    <property type="match status" value="1"/>
</dbReference>
<dbReference type="NCBIfam" id="TIGR02970">
    <property type="entry name" value="succ_dehyd_cytB"/>
    <property type="match status" value="1"/>
</dbReference>
<evidence type="ECO:0000256" key="4">
    <source>
        <dbReference type="ARBA" id="ARBA00022617"/>
    </source>
</evidence>
<evidence type="ECO:0000313" key="11">
    <source>
        <dbReference type="EMBL" id="GMA22369.1"/>
    </source>
</evidence>
<dbReference type="PANTHER" id="PTHR41910">
    <property type="entry name" value="SUCCINATE DEHYDROGENASE 2 MEMBRANE SUBUNIT SDHC"/>
    <property type="match status" value="1"/>
</dbReference>
<evidence type="ECO:0000256" key="5">
    <source>
        <dbReference type="ARBA" id="ARBA00022692"/>
    </source>
</evidence>
<dbReference type="InterPro" id="IPR014314">
    <property type="entry name" value="Succ_DH_cytb556"/>
</dbReference>
<evidence type="ECO:0008006" key="13">
    <source>
        <dbReference type="Google" id="ProtNLM"/>
    </source>
</evidence>
<keyword evidence="9 10" id="KW-0472">Membrane</keyword>
<dbReference type="SUPFAM" id="SSF81343">
    <property type="entry name" value="Fumarate reductase respiratory complex transmembrane subunits"/>
    <property type="match status" value="2"/>
</dbReference>
<comment type="caution">
    <text evidence="11">The sequence shown here is derived from an EMBL/GenBank/DDBJ whole genome shotgun (WGS) entry which is preliminary data.</text>
</comment>
<feature type="transmembrane region" description="Helical" evidence="10">
    <location>
        <begin position="98"/>
        <end position="115"/>
    </location>
</feature>
<dbReference type="InterPro" id="IPR000701">
    <property type="entry name" value="SuccDH_FuR_B_TM-su"/>
</dbReference>
<dbReference type="Pfam" id="PF01127">
    <property type="entry name" value="Sdh_cyt"/>
    <property type="match status" value="2"/>
</dbReference>
<evidence type="ECO:0000256" key="10">
    <source>
        <dbReference type="SAM" id="Phobius"/>
    </source>
</evidence>
<dbReference type="CDD" id="cd03500">
    <property type="entry name" value="SQR_TypeA_SdhD_like"/>
    <property type="match status" value="1"/>
</dbReference>
<keyword evidence="5 10" id="KW-0812">Transmembrane</keyword>
<accession>A0ABQ6HXZ4</accession>
<sequence length="281" mass="31280">MPSAPAGTLYRGHEGMWSWVAHRVTGVLIFFFLLVHVLDTSLVRVSPQAYNDVIGTYKNPIMGLGEAGLVAAIVFHAFNGIRIILVDFWAKGPKYQKRMLWIALALWVVAMAGFLPRHLMNVFGGTDMAETTTEKPVIASPRDPYKRRKTTRGNYELYSWVFMRASGVLLIVLIFGHLFVNLMVGDGVHAIDFAFVGGKWSSPFWQVWDLLMLWLAMLHGTNGVRTVINDYAERDGVRMTLKVVLYLAAVITVVLGTLVIFTFTPCPTGEPADLLPAFCSA</sequence>
<keyword evidence="4" id="KW-0349">Heme</keyword>
<dbReference type="Gene3D" id="1.20.1300.10">
    <property type="entry name" value="Fumarate reductase/succinate dehydrogenase, transmembrane subunit"/>
    <property type="match status" value="2"/>
</dbReference>
<evidence type="ECO:0000256" key="1">
    <source>
        <dbReference type="ARBA" id="ARBA00001971"/>
    </source>
</evidence>
<evidence type="ECO:0000256" key="2">
    <source>
        <dbReference type="ARBA" id="ARBA00004370"/>
    </source>
</evidence>
<dbReference type="CDD" id="cd03501">
    <property type="entry name" value="SQR_TypeA_SdhC_like"/>
    <property type="match status" value="1"/>
</dbReference>
<name>A0ABQ6HXZ4_9MICO</name>
<keyword evidence="6" id="KW-0479">Metal-binding</keyword>
<dbReference type="Proteomes" id="UP001157091">
    <property type="component" value="Unassembled WGS sequence"/>
</dbReference>
<protein>
    <recommendedName>
        <fullName evidence="13">Succinate dehydrogenase subunit C</fullName>
    </recommendedName>
</protein>
<comment type="cofactor">
    <cofactor evidence="1">
        <name>heme</name>
        <dbReference type="ChEBI" id="CHEBI:30413"/>
    </cofactor>
</comment>
<keyword evidence="7 10" id="KW-1133">Transmembrane helix</keyword>
<evidence type="ECO:0000313" key="12">
    <source>
        <dbReference type="Proteomes" id="UP001157091"/>
    </source>
</evidence>
<comment type="similarity">
    <text evidence="3">Belongs to the cytochrome b560 family.</text>
</comment>
<feature type="transmembrane region" description="Helical" evidence="10">
    <location>
        <begin position="204"/>
        <end position="222"/>
    </location>
</feature>
<evidence type="ECO:0000256" key="8">
    <source>
        <dbReference type="ARBA" id="ARBA00023004"/>
    </source>
</evidence>
<evidence type="ECO:0000256" key="6">
    <source>
        <dbReference type="ARBA" id="ARBA00022723"/>
    </source>
</evidence>
<keyword evidence="8" id="KW-0408">Iron</keyword>
<proteinExistence type="inferred from homology"/>
<feature type="transmembrane region" description="Helical" evidence="10">
    <location>
        <begin position="20"/>
        <end position="38"/>
    </location>
</feature>
<feature type="transmembrane region" description="Helical" evidence="10">
    <location>
        <begin position="157"/>
        <end position="184"/>
    </location>
</feature>
<keyword evidence="12" id="KW-1185">Reference proteome</keyword>
<feature type="transmembrane region" description="Helical" evidence="10">
    <location>
        <begin position="243"/>
        <end position="264"/>
    </location>
</feature>
<dbReference type="EMBL" id="BSUK01000001">
    <property type="protein sequence ID" value="GMA22369.1"/>
    <property type="molecule type" value="Genomic_DNA"/>
</dbReference>
<dbReference type="InterPro" id="IPR034804">
    <property type="entry name" value="SQR/QFR_C/D"/>
</dbReference>
<organism evidence="11 12">
    <name type="scientific">Luteimicrobium album</name>
    <dbReference type="NCBI Taxonomy" id="1054550"/>
    <lineage>
        <taxon>Bacteria</taxon>
        <taxon>Bacillati</taxon>
        <taxon>Actinomycetota</taxon>
        <taxon>Actinomycetes</taxon>
        <taxon>Micrococcales</taxon>
        <taxon>Luteimicrobium</taxon>
    </lineage>
</organism>
<comment type="subcellular location">
    <subcellularLocation>
        <location evidence="2">Membrane</location>
    </subcellularLocation>
</comment>